<dbReference type="Gene3D" id="3.40.50.300">
    <property type="entry name" value="P-loop containing nucleotide triphosphate hydrolases"/>
    <property type="match status" value="1"/>
</dbReference>
<evidence type="ECO:0000259" key="1">
    <source>
        <dbReference type="Pfam" id="PF01926"/>
    </source>
</evidence>
<dbReference type="Pfam" id="PF01926">
    <property type="entry name" value="MMR_HSR1"/>
    <property type="match status" value="1"/>
</dbReference>
<name>A0A1Y1X1T0_9FUNG</name>
<dbReference type="InterPro" id="IPR027417">
    <property type="entry name" value="P-loop_NTPase"/>
</dbReference>
<organism evidence="2 3">
    <name type="scientific">Anaeromyces robustus</name>
    <dbReference type="NCBI Taxonomy" id="1754192"/>
    <lineage>
        <taxon>Eukaryota</taxon>
        <taxon>Fungi</taxon>
        <taxon>Fungi incertae sedis</taxon>
        <taxon>Chytridiomycota</taxon>
        <taxon>Chytridiomycota incertae sedis</taxon>
        <taxon>Neocallimastigomycetes</taxon>
        <taxon>Neocallimastigales</taxon>
        <taxon>Neocallimastigaceae</taxon>
        <taxon>Anaeromyces</taxon>
    </lineage>
</organism>
<protein>
    <recommendedName>
        <fullName evidence="1">G domain-containing protein</fullName>
    </recommendedName>
</protein>
<dbReference type="Proteomes" id="UP000193944">
    <property type="component" value="Unassembled WGS sequence"/>
</dbReference>
<dbReference type="GO" id="GO:0005525">
    <property type="term" value="F:GTP binding"/>
    <property type="evidence" value="ECO:0007669"/>
    <property type="project" value="InterPro"/>
</dbReference>
<feature type="domain" description="G" evidence="1">
    <location>
        <begin position="128"/>
        <end position="238"/>
    </location>
</feature>
<dbReference type="AlphaFoldDB" id="A0A1Y1X1T0"/>
<proteinExistence type="predicted"/>
<evidence type="ECO:0000313" key="2">
    <source>
        <dbReference type="EMBL" id="ORX79760.1"/>
    </source>
</evidence>
<reference evidence="2 3" key="1">
    <citation type="submission" date="2016-08" db="EMBL/GenBank/DDBJ databases">
        <title>A Parts List for Fungal Cellulosomes Revealed by Comparative Genomics.</title>
        <authorList>
            <consortium name="DOE Joint Genome Institute"/>
            <person name="Haitjema C.H."/>
            <person name="Gilmore S.P."/>
            <person name="Henske J.K."/>
            <person name="Solomon K.V."/>
            <person name="De Groot R."/>
            <person name="Kuo A."/>
            <person name="Mondo S.J."/>
            <person name="Salamov A.A."/>
            <person name="Labutti K."/>
            <person name="Zhao Z."/>
            <person name="Chiniquy J."/>
            <person name="Barry K."/>
            <person name="Brewer H.M."/>
            <person name="Purvine S.O."/>
            <person name="Wright A.T."/>
            <person name="Boxma B."/>
            <person name="Van Alen T."/>
            <person name="Hackstein J.H."/>
            <person name="Baker S.E."/>
            <person name="Grigoriev I.V."/>
            <person name="O'Malley M.A."/>
        </authorList>
    </citation>
    <scope>NUCLEOTIDE SEQUENCE [LARGE SCALE GENOMIC DNA]</scope>
    <source>
        <strain evidence="2 3">S4</strain>
    </source>
</reference>
<sequence length="531" mass="59617">MNQNTERFLFGQLNSNYLNPYDWIELENVKSSYPDSSDTNQFPFRTGGIALTEEEKAENDNNLEILDSVYSTINQYLKIFDEKVLKNSSKNTSSDMDHKTLSGMMDNFRNNIDQLLRLLKGNRYPLLALIGRRGCGKSSCINAIVGQLIAEPGHIKAQTGHAKILLYRGHDNSGIDVLDTRGINEGERPQEDDVAETAVDSIVSALSQVPVDCILYLHKSKELDSGIESDLKILNEIIVKTNLRSIKIPIIGVITHCDELEPSDIKKPSEYDEEKLENIEIAKRFFKDQLEKYAPDLQDCIVGVEAISSSVIWNKVPDENGAILPKRDYRYNIDKIMDLLMNNVSMQAMFKTAQVCRVQLIKINFANMLIKLFASVTTVISTLPIPAADQVPLSALEIWMVYTIAKLGNNKLSWDSTKKFLGMLGVSGIARYCARKVISTFSKLFPIVGYGTSAAITYSITLGLGKSAIAFFLENKSEEEVKEIFNAAKLAIDDYDRLSAEERVKMDQEFVQGMREVSRRNNEASSSNRNN</sequence>
<evidence type="ECO:0000313" key="3">
    <source>
        <dbReference type="Proteomes" id="UP000193944"/>
    </source>
</evidence>
<dbReference type="EMBL" id="MCFG01000165">
    <property type="protein sequence ID" value="ORX79760.1"/>
    <property type="molecule type" value="Genomic_DNA"/>
</dbReference>
<dbReference type="SUPFAM" id="SSF52540">
    <property type="entry name" value="P-loop containing nucleoside triphosphate hydrolases"/>
    <property type="match status" value="1"/>
</dbReference>
<reference evidence="2 3" key="2">
    <citation type="submission" date="2016-08" db="EMBL/GenBank/DDBJ databases">
        <title>Pervasive Adenine N6-methylation of Active Genes in Fungi.</title>
        <authorList>
            <consortium name="DOE Joint Genome Institute"/>
            <person name="Mondo S.J."/>
            <person name="Dannebaum R.O."/>
            <person name="Kuo R.C."/>
            <person name="Labutti K."/>
            <person name="Haridas S."/>
            <person name="Kuo A."/>
            <person name="Salamov A."/>
            <person name="Ahrendt S.R."/>
            <person name="Lipzen A."/>
            <person name="Sullivan W."/>
            <person name="Andreopoulos W.B."/>
            <person name="Clum A."/>
            <person name="Lindquist E."/>
            <person name="Daum C."/>
            <person name="Ramamoorthy G.K."/>
            <person name="Gryganskyi A."/>
            <person name="Culley D."/>
            <person name="Magnuson J.K."/>
            <person name="James T.Y."/>
            <person name="O'Malley M.A."/>
            <person name="Stajich J.E."/>
            <person name="Spatafora J.W."/>
            <person name="Visel A."/>
            <person name="Grigoriev I.V."/>
        </authorList>
    </citation>
    <scope>NUCLEOTIDE SEQUENCE [LARGE SCALE GENOMIC DNA]</scope>
    <source>
        <strain evidence="2 3">S4</strain>
    </source>
</reference>
<accession>A0A1Y1X1T0</accession>
<keyword evidence="3" id="KW-1185">Reference proteome</keyword>
<comment type="caution">
    <text evidence="2">The sequence shown here is derived from an EMBL/GenBank/DDBJ whole genome shotgun (WGS) entry which is preliminary data.</text>
</comment>
<dbReference type="InterPro" id="IPR006073">
    <property type="entry name" value="GTP-bd"/>
</dbReference>
<gene>
    <name evidence="2" type="ORF">BCR32DRAFT_246148</name>
</gene>
<dbReference type="OrthoDB" id="2114124at2759"/>